<dbReference type="GO" id="GO:0030313">
    <property type="term" value="C:cell envelope"/>
    <property type="evidence" value="ECO:0007669"/>
    <property type="project" value="UniProtKB-SubCell"/>
</dbReference>
<dbReference type="EMBL" id="DPIY01000010">
    <property type="protein sequence ID" value="HCT57959.1"/>
    <property type="molecule type" value="Genomic_DNA"/>
</dbReference>
<evidence type="ECO:0000256" key="1">
    <source>
        <dbReference type="ARBA" id="ARBA00004196"/>
    </source>
</evidence>
<dbReference type="Pfam" id="PF25967">
    <property type="entry name" value="RND-MFP_C"/>
    <property type="match status" value="1"/>
</dbReference>
<dbReference type="Proteomes" id="UP000264071">
    <property type="component" value="Unassembled WGS sequence"/>
</dbReference>
<dbReference type="Gene3D" id="1.10.287.470">
    <property type="entry name" value="Helix hairpin bin"/>
    <property type="match status" value="1"/>
</dbReference>
<dbReference type="InterPro" id="IPR058627">
    <property type="entry name" value="MdtA-like_C"/>
</dbReference>
<feature type="domain" description="Multidrug resistance protein MdtA-like C-terminal permuted SH3" evidence="7">
    <location>
        <begin position="301"/>
        <end position="361"/>
    </location>
</feature>
<dbReference type="PROSITE" id="PS51257">
    <property type="entry name" value="PROKAR_LIPOPROTEIN"/>
    <property type="match status" value="1"/>
</dbReference>
<organism evidence="8 9">
    <name type="scientific">Gemmatimonas aurantiaca</name>
    <dbReference type="NCBI Taxonomy" id="173480"/>
    <lineage>
        <taxon>Bacteria</taxon>
        <taxon>Pseudomonadati</taxon>
        <taxon>Gemmatimonadota</taxon>
        <taxon>Gemmatimonadia</taxon>
        <taxon>Gemmatimonadales</taxon>
        <taxon>Gemmatimonadaceae</taxon>
        <taxon>Gemmatimonas</taxon>
    </lineage>
</organism>
<dbReference type="InterPro" id="IPR058625">
    <property type="entry name" value="MdtA-like_BSH"/>
</dbReference>
<dbReference type="GO" id="GO:0046677">
    <property type="term" value="P:response to antibiotic"/>
    <property type="evidence" value="ECO:0007669"/>
    <property type="project" value="TreeGrafter"/>
</dbReference>
<comment type="caution">
    <text evidence="8">The sequence shown here is derived from an EMBL/GenBank/DDBJ whole genome shotgun (WGS) entry which is preliminary data.</text>
</comment>
<dbReference type="GO" id="GO:0005886">
    <property type="term" value="C:plasma membrane"/>
    <property type="evidence" value="ECO:0007669"/>
    <property type="project" value="TreeGrafter"/>
</dbReference>
<dbReference type="Pfam" id="PF25917">
    <property type="entry name" value="BSH_RND"/>
    <property type="match status" value="1"/>
</dbReference>
<feature type="domain" description="Multidrug resistance protein MdtA-like beta-barrel" evidence="6">
    <location>
        <begin position="207"/>
        <end position="294"/>
    </location>
</feature>
<evidence type="ECO:0000259" key="4">
    <source>
        <dbReference type="Pfam" id="PF25876"/>
    </source>
</evidence>
<comment type="subcellular location">
    <subcellularLocation>
        <location evidence="1">Cell envelope</location>
    </subcellularLocation>
</comment>
<dbReference type="InterPro" id="IPR006143">
    <property type="entry name" value="RND_pump_MFP"/>
</dbReference>
<dbReference type="Pfam" id="PF25876">
    <property type="entry name" value="HH_MFP_RND"/>
    <property type="match status" value="1"/>
</dbReference>
<dbReference type="Pfam" id="PF25944">
    <property type="entry name" value="Beta-barrel_RND"/>
    <property type="match status" value="1"/>
</dbReference>
<evidence type="ECO:0000313" key="9">
    <source>
        <dbReference type="Proteomes" id="UP000264071"/>
    </source>
</evidence>
<dbReference type="OMA" id="INVRYTK"/>
<dbReference type="GO" id="GO:0022857">
    <property type="term" value="F:transmembrane transporter activity"/>
    <property type="evidence" value="ECO:0007669"/>
    <property type="project" value="InterPro"/>
</dbReference>
<keyword evidence="3" id="KW-0175">Coiled coil</keyword>
<feature type="domain" description="Multidrug resistance protein MdtA-like alpha-helical hairpin" evidence="4">
    <location>
        <begin position="104"/>
        <end position="168"/>
    </location>
</feature>
<evidence type="ECO:0000259" key="6">
    <source>
        <dbReference type="Pfam" id="PF25944"/>
    </source>
</evidence>
<dbReference type="NCBIfam" id="TIGR01730">
    <property type="entry name" value="RND_mfp"/>
    <property type="match status" value="1"/>
</dbReference>
<dbReference type="Gene3D" id="2.40.50.100">
    <property type="match status" value="1"/>
</dbReference>
<gene>
    <name evidence="8" type="ORF">DGD08_12215</name>
</gene>
<feature type="coiled-coil region" evidence="3">
    <location>
        <begin position="102"/>
        <end position="174"/>
    </location>
</feature>
<dbReference type="InterPro" id="IPR058626">
    <property type="entry name" value="MdtA-like_b-barrel"/>
</dbReference>
<dbReference type="InterPro" id="IPR058624">
    <property type="entry name" value="MdtA-like_HH"/>
</dbReference>
<dbReference type="SUPFAM" id="SSF111369">
    <property type="entry name" value="HlyD-like secretion proteins"/>
    <property type="match status" value="1"/>
</dbReference>
<evidence type="ECO:0000259" key="5">
    <source>
        <dbReference type="Pfam" id="PF25917"/>
    </source>
</evidence>
<comment type="similarity">
    <text evidence="2">Belongs to the membrane fusion protein (MFP) (TC 8.A.1) family.</text>
</comment>
<feature type="domain" description="Multidrug resistance protein MdtA-like barrel-sandwich hybrid" evidence="5">
    <location>
        <begin position="61"/>
        <end position="193"/>
    </location>
</feature>
<name>A0A3D4VA15_9BACT</name>
<dbReference type="AlphaFoldDB" id="A0A3D4VA15"/>
<protein>
    <submittedName>
        <fullName evidence="8">Efflux RND transporter periplasmic adaptor subunit</fullName>
    </submittedName>
</protein>
<evidence type="ECO:0000313" key="8">
    <source>
        <dbReference type="EMBL" id="HCT57959.1"/>
    </source>
</evidence>
<evidence type="ECO:0000256" key="3">
    <source>
        <dbReference type="SAM" id="Coils"/>
    </source>
</evidence>
<dbReference type="Gene3D" id="2.40.420.20">
    <property type="match status" value="1"/>
</dbReference>
<accession>A0A3D4VA15</accession>
<evidence type="ECO:0000256" key="2">
    <source>
        <dbReference type="ARBA" id="ARBA00009477"/>
    </source>
</evidence>
<dbReference type="FunFam" id="2.40.420.20:FF:000001">
    <property type="entry name" value="Efflux RND transporter periplasmic adaptor subunit"/>
    <property type="match status" value="1"/>
</dbReference>
<evidence type="ECO:0000259" key="7">
    <source>
        <dbReference type="Pfam" id="PF25967"/>
    </source>
</evidence>
<reference evidence="8 9" key="1">
    <citation type="journal article" date="2018" name="Nat. Biotechnol.">
        <title>A standardized bacterial taxonomy based on genome phylogeny substantially revises the tree of life.</title>
        <authorList>
            <person name="Parks D.H."/>
            <person name="Chuvochina M."/>
            <person name="Waite D.W."/>
            <person name="Rinke C."/>
            <person name="Skarshewski A."/>
            <person name="Chaumeil P.A."/>
            <person name="Hugenholtz P."/>
        </authorList>
    </citation>
    <scope>NUCLEOTIDE SEQUENCE [LARGE SCALE GENOMIC DNA]</scope>
    <source>
        <strain evidence="8">UBA8844</strain>
    </source>
</reference>
<dbReference type="PANTHER" id="PTHR30158">
    <property type="entry name" value="ACRA/E-RELATED COMPONENT OF DRUG EFFLUX TRANSPORTER"/>
    <property type="match status" value="1"/>
</dbReference>
<sequence length="380" mass="40927">MYAFALRPRHWAVGLSVALTLACSKKEAAPPPPPSEVTYIVAQPATVEENLQFVGQVEAYRTVQVRAQAAGIILERPFTEGTQVQAGQVLYRIDAVTADADARAARGRLSEAEARMANAELMASRLRPLLVGNAIAKQEVDNAESQLLQAKALVEQARGAADAAEKRLKETVVRAEIGGRVGRAVLEVGARVAGVSDLLTTIDVVDPVYVSFRPSAAQQYRWARDAAARRELAVGGKARVVLFMPDGSEFPRLGRIDFVDPVVDARTGTQQYRARFENGDRLLVPGQFVQARIRGLSRDSAIVVPQRAVLQQMGKEVVYVVDDSNKVAVREVKATGWSGNNWLIEKGLSAGEKVVVDGVQKVGAGAVVRAKVLADSGARQ</sequence>
<dbReference type="Gene3D" id="2.40.30.170">
    <property type="match status" value="1"/>
</dbReference>
<proteinExistence type="inferred from homology"/>